<evidence type="ECO:0000313" key="2">
    <source>
        <dbReference type="Proteomes" id="UP000305202"/>
    </source>
</evidence>
<gene>
    <name evidence="1" type="ORF">FCN80_24605</name>
</gene>
<evidence type="ECO:0008006" key="3">
    <source>
        <dbReference type="Google" id="ProtNLM"/>
    </source>
</evidence>
<proteinExistence type="predicted"/>
<dbReference type="Gene3D" id="1.10.260.40">
    <property type="entry name" value="lambda repressor-like DNA-binding domains"/>
    <property type="match status" value="1"/>
</dbReference>
<protein>
    <recommendedName>
        <fullName evidence="3">DNA-binding transcriptional regulator Cro</fullName>
    </recommendedName>
</protein>
<dbReference type="RefSeq" id="WP_136992957.1">
    <property type="nucleotide sequence ID" value="NZ_SZPQ01000070.1"/>
</dbReference>
<evidence type="ECO:0000313" key="1">
    <source>
        <dbReference type="EMBL" id="TKI02569.1"/>
    </source>
</evidence>
<accession>A0ABY2SE41</accession>
<dbReference type="InterPro" id="IPR010982">
    <property type="entry name" value="Lambda_DNA-bd_dom_sf"/>
</dbReference>
<organism evidence="1 2">
    <name type="scientific">Martelella alba</name>
    <dbReference type="NCBI Taxonomy" id="2590451"/>
    <lineage>
        <taxon>Bacteria</taxon>
        <taxon>Pseudomonadati</taxon>
        <taxon>Pseudomonadota</taxon>
        <taxon>Alphaproteobacteria</taxon>
        <taxon>Hyphomicrobiales</taxon>
        <taxon>Aurantimonadaceae</taxon>
        <taxon>Martelella</taxon>
    </lineage>
</organism>
<sequence length="68" mass="7587">MLTDDAIKYFGNKAKLAEAAGVSQPAVSRWGKLVPEKRAARLERLTSGALKYDLDVYSKQPLEQQLNH</sequence>
<dbReference type="Proteomes" id="UP000305202">
    <property type="component" value="Unassembled WGS sequence"/>
</dbReference>
<name>A0ABY2SE41_9HYPH</name>
<reference evidence="1 2" key="1">
    <citation type="submission" date="2019-04" db="EMBL/GenBank/DDBJ databases">
        <authorList>
            <person name="Li M."/>
            <person name="Gao C."/>
        </authorList>
    </citation>
    <scope>NUCLEOTIDE SEQUENCE [LARGE SCALE GENOMIC DNA]</scope>
    <source>
        <strain evidence="1 2">BGMRC 2031</strain>
    </source>
</reference>
<comment type="caution">
    <text evidence="1">The sequence shown here is derived from an EMBL/GenBank/DDBJ whole genome shotgun (WGS) entry which is preliminary data.</text>
</comment>
<dbReference type="EMBL" id="SZPQ01000070">
    <property type="protein sequence ID" value="TKI02569.1"/>
    <property type="molecule type" value="Genomic_DNA"/>
</dbReference>
<keyword evidence="2" id="KW-1185">Reference proteome</keyword>
<dbReference type="SUPFAM" id="SSF47413">
    <property type="entry name" value="lambda repressor-like DNA-binding domains"/>
    <property type="match status" value="1"/>
</dbReference>
<dbReference type="Pfam" id="PF14549">
    <property type="entry name" value="P22_Cro"/>
    <property type="match status" value="1"/>
</dbReference>